<name>A0A9E5MHE4_9MICO</name>
<dbReference type="AlphaFoldDB" id="A0A9E5MHE4"/>
<dbReference type="RefSeq" id="WP_152582993.1">
    <property type="nucleotide sequence ID" value="NZ_VIKT02000004.1"/>
</dbReference>
<evidence type="ECO:0000313" key="2">
    <source>
        <dbReference type="Proteomes" id="UP000818266"/>
    </source>
</evidence>
<sequence length="80" mass="9069">MSTRADRNRHTVLDRVLAEVDGAERRALADLRSAGFRFQTLAAARRHQATVRAFHRFDRDQDAEAAADAMHPNNLRRITG</sequence>
<accession>A0A9E5MHE4</accession>
<comment type="caution">
    <text evidence="1">The sequence shown here is derived from an EMBL/GenBank/DDBJ whole genome shotgun (WGS) entry which is preliminary data.</text>
</comment>
<evidence type="ECO:0000313" key="1">
    <source>
        <dbReference type="EMBL" id="NHF62255.1"/>
    </source>
</evidence>
<dbReference type="EMBL" id="VIKT02000004">
    <property type="protein sequence ID" value="NHF62255.1"/>
    <property type="molecule type" value="Genomic_DNA"/>
</dbReference>
<dbReference type="Proteomes" id="UP000818266">
    <property type="component" value="Unassembled WGS sequence"/>
</dbReference>
<reference evidence="1 2" key="2">
    <citation type="submission" date="2020-03" db="EMBL/GenBank/DDBJ databases">
        <title>Chryseoglobus sp. isolated from a deep-sea seamount.</title>
        <authorList>
            <person name="Zhang D.-C."/>
        </authorList>
    </citation>
    <scope>NUCLEOTIDE SEQUENCE [LARGE SCALE GENOMIC DNA]</scope>
    <source>
        <strain evidence="1 2">KN1116</strain>
    </source>
</reference>
<proteinExistence type="predicted"/>
<keyword evidence="2" id="KW-1185">Reference proteome</keyword>
<protein>
    <submittedName>
        <fullName evidence="1">Uncharacterized protein</fullName>
    </submittedName>
</protein>
<gene>
    <name evidence="1" type="ORF">FK219_003195</name>
</gene>
<organism evidence="1 2">
    <name type="scientific">Microcella pacifica</name>
    <dbReference type="NCBI Taxonomy" id="2591847"/>
    <lineage>
        <taxon>Bacteria</taxon>
        <taxon>Bacillati</taxon>
        <taxon>Actinomycetota</taxon>
        <taxon>Actinomycetes</taxon>
        <taxon>Micrococcales</taxon>
        <taxon>Microbacteriaceae</taxon>
        <taxon>Microcella</taxon>
    </lineage>
</organism>
<reference evidence="1 2" key="1">
    <citation type="submission" date="2019-06" db="EMBL/GenBank/DDBJ databases">
        <authorList>
            <person name="De-Chao Zhang Q."/>
        </authorList>
    </citation>
    <scope>NUCLEOTIDE SEQUENCE [LARGE SCALE GENOMIC DNA]</scope>
    <source>
        <strain evidence="1 2">KN1116</strain>
    </source>
</reference>